<dbReference type="InterPro" id="IPR013324">
    <property type="entry name" value="RNA_pol_sigma_r3/r4-like"/>
</dbReference>
<evidence type="ECO:0000256" key="1">
    <source>
        <dbReference type="ARBA" id="ARBA00010641"/>
    </source>
</evidence>
<keyword evidence="5" id="KW-0804">Transcription</keyword>
<comment type="caution">
    <text evidence="8">The sequence shown here is derived from an EMBL/GenBank/DDBJ whole genome shotgun (WGS) entry which is preliminary data.</text>
</comment>
<dbReference type="InterPro" id="IPR013325">
    <property type="entry name" value="RNA_pol_sigma_r2"/>
</dbReference>
<dbReference type="Pfam" id="PF08281">
    <property type="entry name" value="Sigma70_r4_2"/>
    <property type="match status" value="1"/>
</dbReference>
<evidence type="ECO:0000313" key="8">
    <source>
        <dbReference type="EMBL" id="GGD06577.1"/>
    </source>
</evidence>
<protein>
    <recommendedName>
        <fullName evidence="10">RNA polymerase subunit sigma-70</fullName>
    </recommendedName>
</protein>
<evidence type="ECO:0000259" key="6">
    <source>
        <dbReference type="Pfam" id="PF04542"/>
    </source>
</evidence>
<dbReference type="SUPFAM" id="SSF88659">
    <property type="entry name" value="Sigma3 and sigma4 domains of RNA polymerase sigma factors"/>
    <property type="match status" value="1"/>
</dbReference>
<dbReference type="EMBL" id="BMGH01000001">
    <property type="protein sequence ID" value="GGD06577.1"/>
    <property type="molecule type" value="Genomic_DNA"/>
</dbReference>
<evidence type="ECO:0000313" key="9">
    <source>
        <dbReference type="Proteomes" id="UP000613582"/>
    </source>
</evidence>
<dbReference type="Pfam" id="PF04542">
    <property type="entry name" value="Sigma70_r2"/>
    <property type="match status" value="1"/>
</dbReference>
<dbReference type="CDD" id="cd06171">
    <property type="entry name" value="Sigma70_r4"/>
    <property type="match status" value="1"/>
</dbReference>
<reference evidence="8" key="1">
    <citation type="journal article" date="2014" name="Int. J. Syst. Evol. Microbiol.">
        <title>Complete genome sequence of Corynebacterium casei LMG S-19264T (=DSM 44701T), isolated from a smear-ripened cheese.</title>
        <authorList>
            <consortium name="US DOE Joint Genome Institute (JGI-PGF)"/>
            <person name="Walter F."/>
            <person name="Albersmeier A."/>
            <person name="Kalinowski J."/>
            <person name="Ruckert C."/>
        </authorList>
    </citation>
    <scope>NUCLEOTIDE SEQUENCE</scope>
    <source>
        <strain evidence="8">CGMCC 1.12921</strain>
    </source>
</reference>
<dbReference type="GO" id="GO:0003677">
    <property type="term" value="F:DNA binding"/>
    <property type="evidence" value="ECO:0007669"/>
    <property type="project" value="UniProtKB-KW"/>
</dbReference>
<keyword evidence="4" id="KW-0238">DNA-binding</keyword>
<sequence length="182" mass="20062">MQAVTQTQTDRVYDELLVTLIKAGEAGAAERLAARWQPRLIRVARRLLRDDDQAREAVQEAWTGICRGWHGLSDPAKFPAWAFGILHRKCADRIRHEQRSRARHDSGADPLALPVMAGAEDHAAITQALGMLSPDHRTAAILYFGEGLTLAEIAIATGVPTGTAKSRIFHARQRLKTLLKGD</sequence>
<dbReference type="SUPFAM" id="SSF88946">
    <property type="entry name" value="Sigma2 domain of RNA polymerase sigma factors"/>
    <property type="match status" value="1"/>
</dbReference>
<dbReference type="Gene3D" id="1.10.10.10">
    <property type="entry name" value="Winged helix-like DNA-binding domain superfamily/Winged helix DNA-binding domain"/>
    <property type="match status" value="1"/>
</dbReference>
<reference evidence="8" key="2">
    <citation type="submission" date="2020-09" db="EMBL/GenBank/DDBJ databases">
        <authorList>
            <person name="Sun Q."/>
            <person name="Zhou Y."/>
        </authorList>
    </citation>
    <scope>NUCLEOTIDE SEQUENCE</scope>
    <source>
        <strain evidence="8">CGMCC 1.12921</strain>
    </source>
</reference>
<dbReference type="InterPro" id="IPR039425">
    <property type="entry name" value="RNA_pol_sigma-70-like"/>
</dbReference>
<organism evidence="8 9">
    <name type="scientific">Aquisalinus flavus</name>
    <dbReference type="NCBI Taxonomy" id="1526572"/>
    <lineage>
        <taxon>Bacteria</taxon>
        <taxon>Pseudomonadati</taxon>
        <taxon>Pseudomonadota</taxon>
        <taxon>Alphaproteobacteria</taxon>
        <taxon>Parvularculales</taxon>
        <taxon>Parvularculaceae</taxon>
        <taxon>Aquisalinus</taxon>
    </lineage>
</organism>
<dbReference type="NCBIfam" id="TIGR02937">
    <property type="entry name" value="sigma70-ECF"/>
    <property type="match status" value="1"/>
</dbReference>
<dbReference type="GO" id="GO:0006352">
    <property type="term" value="P:DNA-templated transcription initiation"/>
    <property type="evidence" value="ECO:0007669"/>
    <property type="project" value="InterPro"/>
</dbReference>
<dbReference type="InterPro" id="IPR007627">
    <property type="entry name" value="RNA_pol_sigma70_r2"/>
</dbReference>
<evidence type="ECO:0000256" key="3">
    <source>
        <dbReference type="ARBA" id="ARBA00023082"/>
    </source>
</evidence>
<dbReference type="Proteomes" id="UP000613582">
    <property type="component" value="Unassembled WGS sequence"/>
</dbReference>
<feature type="domain" description="RNA polymerase sigma-70 region 2" evidence="6">
    <location>
        <begin position="33"/>
        <end position="99"/>
    </location>
</feature>
<dbReference type="Gene3D" id="1.10.1740.10">
    <property type="match status" value="1"/>
</dbReference>
<dbReference type="AlphaFoldDB" id="A0A8J2V1G0"/>
<dbReference type="InterPro" id="IPR036388">
    <property type="entry name" value="WH-like_DNA-bd_sf"/>
</dbReference>
<keyword evidence="3" id="KW-0731">Sigma factor</keyword>
<proteinExistence type="inferred from homology"/>
<keyword evidence="2" id="KW-0805">Transcription regulation</keyword>
<dbReference type="PANTHER" id="PTHR43133:SF8">
    <property type="entry name" value="RNA POLYMERASE SIGMA FACTOR HI_1459-RELATED"/>
    <property type="match status" value="1"/>
</dbReference>
<keyword evidence="9" id="KW-1185">Reference proteome</keyword>
<accession>A0A8J2V1G0</accession>
<evidence type="ECO:0000256" key="4">
    <source>
        <dbReference type="ARBA" id="ARBA00023125"/>
    </source>
</evidence>
<evidence type="ECO:0000256" key="5">
    <source>
        <dbReference type="ARBA" id="ARBA00023163"/>
    </source>
</evidence>
<evidence type="ECO:0000259" key="7">
    <source>
        <dbReference type="Pfam" id="PF08281"/>
    </source>
</evidence>
<dbReference type="PANTHER" id="PTHR43133">
    <property type="entry name" value="RNA POLYMERASE ECF-TYPE SIGMA FACTO"/>
    <property type="match status" value="1"/>
</dbReference>
<evidence type="ECO:0008006" key="10">
    <source>
        <dbReference type="Google" id="ProtNLM"/>
    </source>
</evidence>
<dbReference type="InterPro" id="IPR014284">
    <property type="entry name" value="RNA_pol_sigma-70_dom"/>
</dbReference>
<dbReference type="InterPro" id="IPR013249">
    <property type="entry name" value="RNA_pol_sigma70_r4_t2"/>
</dbReference>
<dbReference type="GO" id="GO:0016987">
    <property type="term" value="F:sigma factor activity"/>
    <property type="evidence" value="ECO:0007669"/>
    <property type="project" value="UniProtKB-KW"/>
</dbReference>
<feature type="domain" description="RNA polymerase sigma factor 70 region 4 type 2" evidence="7">
    <location>
        <begin position="123"/>
        <end position="175"/>
    </location>
</feature>
<evidence type="ECO:0000256" key="2">
    <source>
        <dbReference type="ARBA" id="ARBA00023015"/>
    </source>
</evidence>
<gene>
    <name evidence="8" type="ORF">GCM10011342_14290</name>
</gene>
<comment type="similarity">
    <text evidence="1">Belongs to the sigma-70 factor family. ECF subfamily.</text>
</comment>
<name>A0A8J2V1G0_9PROT</name>